<dbReference type="STRING" id="1166073.SAMN05192530_107138"/>
<dbReference type="Gene3D" id="3.40.930.10">
    <property type="entry name" value="Mannitol-specific EII, Chain A"/>
    <property type="match status" value="1"/>
</dbReference>
<accession>A0A1H0K7Z7</accession>
<dbReference type="Proteomes" id="UP000198793">
    <property type="component" value="Unassembled WGS sequence"/>
</dbReference>
<sequence length="153" mass="16316">MSELLRRHLDPRAILVGARVASSDEAIDLLAARLEALGRVHPSWGPAARRREATMPTGLPLGALNAAIPHTDPEHVREAAVALAILGEPVAFRSMEDPDERVDVRVVFALAVREKGAQIPMLQAVIGTLADAERLARLAAARDADEALAALDT</sequence>
<dbReference type="AlphaFoldDB" id="A0A1H0K7Z7"/>
<protein>
    <submittedName>
        <fullName evidence="2">PTS system, galactitol-specific IIA component</fullName>
    </submittedName>
</protein>
<gene>
    <name evidence="2" type="ORF">SAMN05192530_107138</name>
</gene>
<feature type="domain" description="PTS EIIA type-2" evidence="1">
    <location>
        <begin position="7"/>
        <end position="153"/>
    </location>
</feature>
<organism evidence="2 3">
    <name type="scientific">Aureimonas jatrophae</name>
    <dbReference type="NCBI Taxonomy" id="1166073"/>
    <lineage>
        <taxon>Bacteria</taxon>
        <taxon>Pseudomonadati</taxon>
        <taxon>Pseudomonadota</taxon>
        <taxon>Alphaproteobacteria</taxon>
        <taxon>Hyphomicrobiales</taxon>
        <taxon>Aurantimonadaceae</taxon>
        <taxon>Aureimonas</taxon>
    </lineage>
</organism>
<evidence type="ECO:0000313" key="3">
    <source>
        <dbReference type="Proteomes" id="UP000198793"/>
    </source>
</evidence>
<dbReference type="PANTHER" id="PTHR47738:SF3">
    <property type="entry name" value="PHOSPHOTRANSFERASE SYSTEM MANNITOL_FRUCTOSE-SPECIFIC IIA DOMAIN CONTAINING PROTEIN"/>
    <property type="match status" value="1"/>
</dbReference>
<proteinExistence type="predicted"/>
<dbReference type="OrthoDB" id="370976at2"/>
<dbReference type="SUPFAM" id="SSF55804">
    <property type="entry name" value="Phoshotransferase/anion transport protein"/>
    <property type="match status" value="1"/>
</dbReference>
<dbReference type="InterPro" id="IPR002178">
    <property type="entry name" value="PTS_EIIA_type-2_dom"/>
</dbReference>
<dbReference type="EMBL" id="FNIT01000007">
    <property type="protein sequence ID" value="SDO52024.1"/>
    <property type="molecule type" value="Genomic_DNA"/>
</dbReference>
<reference evidence="2 3" key="1">
    <citation type="submission" date="2016-10" db="EMBL/GenBank/DDBJ databases">
        <authorList>
            <person name="de Groot N.N."/>
        </authorList>
    </citation>
    <scope>NUCLEOTIDE SEQUENCE [LARGE SCALE GENOMIC DNA]</scope>
    <source>
        <strain evidence="3">L7-484,KACC 16230,DSM 25025</strain>
    </source>
</reference>
<dbReference type="InterPro" id="IPR051541">
    <property type="entry name" value="PTS_SugarTrans_NitroReg"/>
</dbReference>
<dbReference type="PROSITE" id="PS51094">
    <property type="entry name" value="PTS_EIIA_TYPE_2"/>
    <property type="match status" value="1"/>
</dbReference>
<dbReference type="RefSeq" id="WP_090675162.1">
    <property type="nucleotide sequence ID" value="NZ_FNIT01000007.1"/>
</dbReference>
<evidence type="ECO:0000259" key="1">
    <source>
        <dbReference type="PROSITE" id="PS51094"/>
    </source>
</evidence>
<dbReference type="PANTHER" id="PTHR47738">
    <property type="entry name" value="PTS SYSTEM FRUCTOSE-LIKE EIIA COMPONENT-RELATED"/>
    <property type="match status" value="1"/>
</dbReference>
<name>A0A1H0K7Z7_9HYPH</name>
<dbReference type="InterPro" id="IPR016152">
    <property type="entry name" value="PTrfase/Anion_transptr"/>
</dbReference>
<keyword evidence="3" id="KW-1185">Reference proteome</keyword>
<evidence type="ECO:0000313" key="2">
    <source>
        <dbReference type="EMBL" id="SDO52024.1"/>
    </source>
</evidence>
<dbReference type="Pfam" id="PF00359">
    <property type="entry name" value="PTS_EIIA_2"/>
    <property type="match status" value="1"/>
</dbReference>
<dbReference type="CDD" id="cd00211">
    <property type="entry name" value="PTS_IIA_fru"/>
    <property type="match status" value="1"/>
</dbReference>